<dbReference type="AlphaFoldDB" id="A0A378TBQ0"/>
<keyword evidence="1" id="KW-0805">Transcription regulation</keyword>
<dbReference type="InterPro" id="IPR036388">
    <property type="entry name" value="WH-like_DNA-bd_sf"/>
</dbReference>
<dbReference type="Pfam" id="PF09339">
    <property type="entry name" value="HTH_IclR"/>
    <property type="match status" value="1"/>
</dbReference>
<keyword evidence="7" id="KW-1185">Reference proteome</keyword>
<name>A0A378TBQ0_9MYCO</name>
<dbReference type="PANTHER" id="PTHR30136">
    <property type="entry name" value="HELIX-TURN-HELIX TRANSCRIPTIONAL REGULATOR, ICLR FAMILY"/>
    <property type="match status" value="1"/>
</dbReference>
<dbReference type="Pfam" id="PF01614">
    <property type="entry name" value="IclR_C"/>
    <property type="match status" value="1"/>
</dbReference>
<dbReference type="SMART" id="SM00346">
    <property type="entry name" value="HTH_ICLR"/>
    <property type="match status" value="1"/>
</dbReference>
<feature type="domain" description="HTH iclR-type" evidence="4">
    <location>
        <begin position="5"/>
        <end position="65"/>
    </location>
</feature>
<protein>
    <submittedName>
        <fullName evidence="6">IclR family transcriptional regulator</fullName>
    </submittedName>
</protein>
<dbReference type="GO" id="GO:0003677">
    <property type="term" value="F:DNA binding"/>
    <property type="evidence" value="ECO:0007669"/>
    <property type="project" value="UniProtKB-KW"/>
</dbReference>
<dbReference type="InterPro" id="IPR014757">
    <property type="entry name" value="Tscrpt_reg_IclR_C"/>
</dbReference>
<feature type="domain" description="IclR-ED" evidence="5">
    <location>
        <begin position="66"/>
        <end position="255"/>
    </location>
</feature>
<dbReference type="Gene3D" id="3.30.450.40">
    <property type="match status" value="1"/>
</dbReference>
<proteinExistence type="predicted"/>
<gene>
    <name evidence="6" type="primary">allR_2</name>
    <name evidence="6" type="ORF">NCTC10821_00815</name>
</gene>
<evidence type="ECO:0000256" key="2">
    <source>
        <dbReference type="ARBA" id="ARBA00023125"/>
    </source>
</evidence>
<dbReference type="PROSITE" id="PS51077">
    <property type="entry name" value="HTH_ICLR"/>
    <property type="match status" value="1"/>
</dbReference>
<dbReference type="InterPro" id="IPR005471">
    <property type="entry name" value="Tscrpt_reg_IclR_N"/>
</dbReference>
<dbReference type="SUPFAM" id="SSF55781">
    <property type="entry name" value="GAF domain-like"/>
    <property type="match status" value="1"/>
</dbReference>
<dbReference type="PROSITE" id="PS51078">
    <property type="entry name" value="ICLR_ED"/>
    <property type="match status" value="1"/>
</dbReference>
<dbReference type="Proteomes" id="UP000254978">
    <property type="component" value="Unassembled WGS sequence"/>
</dbReference>
<dbReference type="PANTHER" id="PTHR30136:SF24">
    <property type="entry name" value="HTH-TYPE TRANSCRIPTIONAL REPRESSOR ALLR"/>
    <property type="match status" value="1"/>
</dbReference>
<dbReference type="InterPro" id="IPR036390">
    <property type="entry name" value="WH_DNA-bd_sf"/>
</dbReference>
<dbReference type="OrthoDB" id="60629at2"/>
<dbReference type="InterPro" id="IPR050707">
    <property type="entry name" value="HTH_MetabolicPath_Reg"/>
</dbReference>
<keyword evidence="2" id="KW-0238">DNA-binding</keyword>
<dbReference type="InterPro" id="IPR029016">
    <property type="entry name" value="GAF-like_dom_sf"/>
</dbReference>
<evidence type="ECO:0000256" key="1">
    <source>
        <dbReference type="ARBA" id="ARBA00023015"/>
    </source>
</evidence>
<organism evidence="6 7">
    <name type="scientific">Mycolicibacterium tokaiense</name>
    <dbReference type="NCBI Taxonomy" id="39695"/>
    <lineage>
        <taxon>Bacteria</taxon>
        <taxon>Bacillati</taxon>
        <taxon>Actinomycetota</taxon>
        <taxon>Actinomycetes</taxon>
        <taxon>Mycobacteriales</taxon>
        <taxon>Mycobacteriaceae</taxon>
        <taxon>Mycolicibacterium</taxon>
    </lineage>
</organism>
<evidence type="ECO:0000259" key="4">
    <source>
        <dbReference type="PROSITE" id="PS51077"/>
    </source>
</evidence>
<dbReference type="SUPFAM" id="SSF46785">
    <property type="entry name" value="Winged helix' DNA-binding domain"/>
    <property type="match status" value="1"/>
</dbReference>
<evidence type="ECO:0000259" key="5">
    <source>
        <dbReference type="PROSITE" id="PS51078"/>
    </source>
</evidence>
<dbReference type="Gene3D" id="1.10.10.10">
    <property type="entry name" value="Winged helix-like DNA-binding domain superfamily/Winged helix DNA-binding domain"/>
    <property type="match status" value="1"/>
</dbReference>
<evidence type="ECO:0000313" key="6">
    <source>
        <dbReference type="EMBL" id="STZ57315.1"/>
    </source>
</evidence>
<keyword evidence="3" id="KW-0804">Transcription</keyword>
<evidence type="ECO:0000313" key="7">
    <source>
        <dbReference type="Proteomes" id="UP000254978"/>
    </source>
</evidence>
<dbReference type="GO" id="GO:0045892">
    <property type="term" value="P:negative regulation of DNA-templated transcription"/>
    <property type="evidence" value="ECO:0007669"/>
    <property type="project" value="TreeGrafter"/>
</dbReference>
<reference evidence="6 7" key="1">
    <citation type="submission" date="2018-06" db="EMBL/GenBank/DDBJ databases">
        <authorList>
            <consortium name="Pathogen Informatics"/>
            <person name="Doyle S."/>
        </authorList>
    </citation>
    <scope>NUCLEOTIDE SEQUENCE [LARGE SCALE GENOMIC DNA]</scope>
    <source>
        <strain evidence="6 7">NCTC10821</strain>
    </source>
</reference>
<accession>A0A378TBQ0</accession>
<evidence type="ECO:0000256" key="3">
    <source>
        <dbReference type="ARBA" id="ARBA00023163"/>
    </source>
</evidence>
<sequence length="278" mass="30048">MTDDHTVVGRTVAILDCVVEAAGPLPLAILTRRTGIPKQTVRRIAGDLTDRGMLRRTSEGYLPGDRLLRQGLLSAHRQRTAITVQPYLQDLHTRTRGQAAWFARMNDGVLTLAGAAFGRDQAVEMTWPCFPSVSRMGPAMALFAVGRIEAAENPEMAADVLRGGWTPFTRHSVTDRGRLRSLLDQARDTGFAHEAEQTALGVSCMAASLRDSDGNLIGVLGVGGRSNAIEARGTRSALLSLANDLSAEIADAEPSALDVWNTPIFNRRTEIGYTWPTG</sequence>
<dbReference type="GO" id="GO:0003700">
    <property type="term" value="F:DNA-binding transcription factor activity"/>
    <property type="evidence" value="ECO:0007669"/>
    <property type="project" value="TreeGrafter"/>
</dbReference>
<dbReference type="EMBL" id="UGQT01000001">
    <property type="protein sequence ID" value="STZ57315.1"/>
    <property type="molecule type" value="Genomic_DNA"/>
</dbReference>
<dbReference type="RefSeq" id="WP_115277583.1">
    <property type="nucleotide sequence ID" value="NZ_AP022600.1"/>
</dbReference>